<proteinExistence type="predicted"/>
<dbReference type="AlphaFoldDB" id="A0A0F9GVI6"/>
<protein>
    <submittedName>
        <fullName evidence="1">Uncharacterized protein</fullName>
    </submittedName>
</protein>
<dbReference type="EMBL" id="LAZR01016829">
    <property type="protein sequence ID" value="KKM02830.1"/>
    <property type="molecule type" value="Genomic_DNA"/>
</dbReference>
<evidence type="ECO:0000313" key="1">
    <source>
        <dbReference type="EMBL" id="KKM02830.1"/>
    </source>
</evidence>
<reference evidence="1" key="1">
    <citation type="journal article" date="2015" name="Nature">
        <title>Complex archaea that bridge the gap between prokaryotes and eukaryotes.</title>
        <authorList>
            <person name="Spang A."/>
            <person name="Saw J.H."/>
            <person name="Jorgensen S.L."/>
            <person name="Zaremba-Niedzwiedzka K."/>
            <person name="Martijn J."/>
            <person name="Lind A.E."/>
            <person name="van Eijk R."/>
            <person name="Schleper C."/>
            <person name="Guy L."/>
            <person name="Ettema T.J."/>
        </authorList>
    </citation>
    <scope>NUCLEOTIDE SEQUENCE</scope>
</reference>
<comment type="caution">
    <text evidence="1">The sequence shown here is derived from an EMBL/GenBank/DDBJ whole genome shotgun (WGS) entry which is preliminary data.</text>
</comment>
<sequence>MQKVTKVPSMLIPTLLFPLLFIAGLVAGVLLYDSGVECPPLIERSSNLQLSFGWDVDMTPTELDLEFAEACGLTWQDPVRVVPPAPEGGKS</sequence>
<accession>A0A0F9GVI6</accession>
<gene>
    <name evidence="1" type="ORF">LCGC14_1780500</name>
</gene>
<name>A0A0F9GVI6_9ZZZZ</name>
<organism evidence="1">
    <name type="scientific">marine sediment metagenome</name>
    <dbReference type="NCBI Taxonomy" id="412755"/>
    <lineage>
        <taxon>unclassified sequences</taxon>
        <taxon>metagenomes</taxon>
        <taxon>ecological metagenomes</taxon>
    </lineage>
</organism>